<gene>
    <name evidence="1" type="ORF">RPERSI_LOCUS31279</name>
</gene>
<keyword evidence="2" id="KW-1185">Reference proteome</keyword>
<protein>
    <submittedName>
        <fullName evidence="1">29622_t:CDS:1</fullName>
    </submittedName>
</protein>
<dbReference type="EMBL" id="CAJVQC010125579">
    <property type="protein sequence ID" value="CAG8840048.1"/>
    <property type="molecule type" value="Genomic_DNA"/>
</dbReference>
<feature type="non-terminal residue" evidence="1">
    <location>
        <position position="171"/>
    </location>
</feature>
<sequence>SNSENNVSANDQQIDKGFDHANGCRMFWIDAYEKQGNVHLFGKIFDKNANSYASCCLTVKNIDRNIFVLPRQFKLDDDENETNIPVTMDDVFEEIESLRHKYRISKIAAKPVSRKYGFELSDVPVQSDYLKVVYSFSYPQYPSDLSGKTFSRIFGAQSSAMELFLIKRKIK</sequence>
<evidence type="ECO:0000313" key="1">
    <source>
        <dbReference type="EMBL" id="CAG8840048.1"/>
    </source>
</evidence>
<organism evidence="1 2">
    <name type="scientific">Racocetra persica</name>
    <dbReference type="NCBI Taxonomy" id="160502"/>
    <lineage>
        <taxon>Eukaryota</taxon>
        <taxon>Fungi</taxon>
        <taxon>Fungi incertae sedis</taxon>
        <taxon>Mucoromycota</taxon>
        <taxon>Glomeromycotina</taxon>
        <taxon>Glomeromycetes</taxon>
        <taxon>Diversisporales</taxon>
        <taxon>Gigasporaceae</taxon>
        <taxon>Racocetra</taxon>
    </lineage>
</organism>
<dbReference type="Proteomes" id="UP000789920">
    <property type="component" value="Unassembled WGS sequence"/>
</dbReference>
<accession>A0ACA9SHI9</accession>
<feature type="non-terminal residue" evidence="1">
    <location>
        <position position="1"/>
    </location>
</feature>
<comment type="caution">
    <text evidence="1">The sequence shown here is derived from an EMBL/GenBank/DDBJ whole genome shotgun (WGS) entry which is preliminary data.</text>
</comment>
<proteinExistence type="predicted"/>
<evidence type="ECO:0000313" key="2">
    <source>
        <dbReference type="Proteomes" id="UP000789920"/>
    </source>
</evidence>
<reference evidence="1" key="1">
    <citation type="submission" date="2021-06" db="EMBL/GenBank/DDBJ databases">
        <authorList>
            <person name="Kallberg Y."/>
            <person name="Tangrot J."/>
            <person name="Rosling A."/>
        </authorList>
    </citation>
    <scope>NUCLEOTIDE SEQUENCE</scope>
    <source>
        <strain evidence="1">MA461A</strain>
    </source>
</reference>
<name>A0ACA9SHI9_9GLOM</name>